<keyword evidence="1" id="KW-0812">Transmembrane</keyword>
<dbReference type="VEuPathDB" id="GiardiaDB:SS50377_24928"/>
<keyword evidence="1" id="KW-1133">Transmembrane helix</keyword>
<gene>
    <name evidence="2" type="ORF">SS50377_16823</name>
    <name evidence="3" type="ORF">SS50377_24928</name>
</gene>
<feature type="transmembrane region" description="Helical" evidence="1">
    <location>
        <begin position="84"/>
        <end position="108"/>
    </location>
</feature>
<keyword evidence="1" id="KW-0472">Membrane</keyword>
<evidence type="ECO:0000256" key="1">
    <source>
        <dbReference type="SAM" id="Phobius"/>
    </source>
</evidence>
<dbReference type="Proteomes" id="UP000018208">
    <property type="component" value="Unassembled WGS sequence"/>
</dbReference>
<protein>
    <submittedName>
        <fullName evidence="2">Uncharacterized protein</fullName>
    </submittedName>
</protein>
<dbReference type="EMBL" id="KI546136">
    <property type="protein sequence ID" value="EST43459.1"/>
    <property type="molecule type" value="Genomic_DNA"/>
</dbReference>
<reference evidence="3" key="2">
    <citation type="submission" date="2020-12" db="EMBL/GenBank/DDBJ databases">
        <title>New Spironucleus salmonicida genome in near-complete chromosomes.</title>
        <authorList>
            <person name="Xu F."/>
            <person name="Kurt Z."/>
            <person name="Jimenez-Gonzalez A."/>
            <person name="Astvaldsson A."/>
            <person name="Andersson J.O."/>
            <person name="Svard S.G."/>
        </authorList>
    </citation>
    <scope>NUCLEOTIDE SEQUENCE</scope>
    <source>
        <strain evidence="3">ATCC 50377</strain>
    </source>
</reference>
<evidence type="ECO:0000313" key="3">
    <source>
        <dbReference type="EMBL" id="KAH0572814.1"/>
    </source>
</evidence>
<evidence type="ECO:0000313" key="2">
    <source>
        <dbReference type="EMBL" id="EST43459.1"/>
    </source>
</evidence>
<organism evidence="2">
    <name type="scientific">Spironucleus salmonicida</name>
    <dbReference type="NCBI Taxonomy" id="348837"/>
    <lineage>
        <taxon>Eukaryota</taxon>
        <taxon>Metamonada</taxon>
        <taxon>Diplomonadida</taxon>
        <taxon>Hexamitidae</taxon>
        <taxon>Hexamitinae</taxon>
        <taxon>Spironucleus</taxon>
    </lineage>
</organism>
<evidence type="ECO:0000313" key="4">
    <source>
        <dbReference type="Proteomes" id="UP000018208"/>
    </source>
</evidence>
<keyword evidence="4" id="KW-1185">Reference proteome</keyword>
<name>V6LRP8_9EUKA</name>
<dbReference type="EMBL" id="AUWU02000005">
    <property type="protein sequence ID" value="KAH0572814.1"/>
    <property type="molecule type" value="Genomic_DNA"/>
</dbReference>
<sequence>MSMITEQAIFIEGQSCLESATITLGDAVFINHEQVTDYNIVEYGQLNYLHVCSKKIIIGEYYTISIHNHLVDIVEQPVNQDQKIIIISCIVLFSLLAIIGIIIVVQFIKYKKLQSKGLKDSNDQGLLDSQNLQ</sequence>
<accession>V6LRP8</accession>
<reference evidence="2 3" key="1">
    <citation type="journal article" date="2014" name="PLoS Genet.">
        <title>The Genome of Spironucleus salmonicida Highlights a Fish Pathogen Adapted to Fluctuating Environments.</title>
        <authorList>
            <person name="Xu F."/>
            <person name="Jerlstrom-Hultqvist J."/>
            <person name="Einarsson E."/>
            <person name="Astvaldsson A."/>
            <person name="Svard S.G."/>
            <person name="Andersson J.O."/>
        </authorList>
    </citation>
    <scope>NUCLEOTIDE SEQUENCE</scope>
    <source>
        <strain evidence="3">ATCC 50377</strain>
    </source>
</reference>
<proteinExistence type="predicted"/>
<dbReference type="AlphaFoldDB" id="V6LRP8"/>